<gene>
    <name evidence="7" type="primary">PHO5_2</name>
    <name evidence="7" type="ORF">FE257_003057</name>
</gene>
<evidence type="ECO:0000256" key="4">
    <source>
        <dbReference type="ARBA" id="ARBA00023180"/>
    </source>
</evidence>
<proteinExistence type="inferred from homology"/>
<dbReference type="EC" id="3.1.3.8" evidence="2"/>
<reference evidence="7" key="1">
    <citation type="journal article" date="2019" name="Beilstein J. Org. Chem.">
        <title>Nanangenines: drimane sesquiterpenoids as the dominant metabolite cohort of a novel Australian fungus, Aspergillus nanangensis.</title>
        <authorList>
            <person name="Lacey H.J."/>
            <person name="Gilchrist C.L.M."/>
            <person name="Crombie A."/>
            <person name="Kalaitzis J.A."/>
            <person name="Vuong D."/>
            <person name="Rutledge P.J."/>
            <person name="Turner P."/>
            <person name="Pitt J.I."/>
            <person name="Lacey E."/>
            <person name="Chooi Y.H."/>
            <person name="Piggott A.M."/>
        </authorList>
    </citation>
    <scope>NUCLEOTIDE SEQUENCE</scope>
    <source>
        <strain evidence="7">MST-FP2251</strain>
    </source>
</reference>
<dbReference type="PIRSF" id="PIRSF000894">
    <property type="entry name" value="Acid_phosphatase"/>
    <property type="match status" value="1"/>
</dbReference>
<dbReference type="SUPFAM" id="SSF53254">
    <property type="entry name" value="Phosphoglycerate mutase-like"/>
    <property type="match status" value="1"/>
</dbReference>
<keyword evidence="6" id="KW-1015">Disulfide bond</keyword>
<evidence type="ECO:0000256" key="6">
    <source>
        <dbReference type="PIRSR" id="PIRSR000894-2"/>
    </source>
</evidence>
<dbReference type="CDD" id="cd07061">
    <property type="entry name" value="HP_HAP_like"/>
    <property type="match status" value="1"/>
</dbReference>
<dbReference type="GO" id="GO:0003993">
    <property type="term" value="F:acid phosphatase activity"/>
    <property type="evidence" value="ECO:0007669"/>
    <property type="project" value="TreeGrafter"/>
</dbReference>
<dbReference type="GO" id="GO:0016158">
    <property type="term" value="F:inositol hexakisphosphate 3-phosphatase activity"/>
    <property type="evidence" value="ECO:0007669"/>
    <property type="project" value="UniProtKB-EC"/>
</dbReference>
<dbReference type="PANTHER" id="PTHR20963">
    <property type="entry name" value="MULTIPLE INOSITOL POLYPHOSPHATE PHOSPHATASE-RELATED"/>
    <property type="match status" value="1"/>
</dbReference>
<dbReference type="AlphaFoldDB" id="A0AAD4CCD3"/>
<reference evidence="7" key="2">
    <citation type="submission" date="2020-02" db="EMBL/GenBank/DDBJ databases">
        <authorList>
            <person name="Gilchrist C.L.M."/>
            <person name="Chooi Y.-H."/>
        </authorList>
    </citation>
    <scope>NUCLEOTIDE SEQUENCE</scope>
    <source>
        <strain evidence="7">MST-FP2251</strain>
    </source>
</reference>
<keyword evidence="4" id="KW-0325">Glycoprotein</keyword>
<evidence type="ECO:0000313" key="7">
    <source>
        <dbReference type="EMBL" id="KAF9883673.1"/>
    </source>
</evidence>
<dbReference type="InterPro" id="IPR000560">
    <property type="entry name" value="His_Pase_clade-2"/>
</dbReference>
<dbReference type="GO" id="GO:0009277">
    <property type="term" value="C:fungal-type cell wall"/>
    <property type="evidence" value="ECO:0007669"/>
    <property type="project" value="TreeGrafter"/>
</dbReference>
<feature type="active site" description="Nucleophile" evidence="5">
    <location>
        <position position="80"/>
    </location>
</feature>
<sequence length="475" mass="52544">MGYLKTLTTGLAAASVASAGNAPLHQGFQQKQFEQTFYDGYNLLKYTGGLGPYSDRQSYGIDRNPPAGCEVDQVFMLMRHGERYPDWFSAEPFVKVLDKMSHSKVKTWAGDLAFFKDWTYYVPDSNLYSQESTTGPYAGLLNGYHRGSEYRSRYGNLWDGKSIVPIFASGYERVIETARKFGEGFFGYNYSTNAAINIIPEDASWGANSLTPSCAADTGLLACYFQPRTSPQFEVAAHRFNSQNPGLKLNSTDIFALMEMAAFELNVRPSTPWMNAFTMDEWVAFGYIQDLQYYYCAGPGNPNQIAVGQVYANATLSLLVAGPKEGSMFWSFSHDANITPVVAALGIDIPDQHLPNNTIPFPHTYHVTDIVPMGGHLVLERLTCSATAISQPGHFVRAVINEAVVPWSSCQSGPGYSCPLSEYAALVKRIPHFDNVCKTPAAYPQHLSFFWDYNTTTAHNYQRGPIASQLAATDS</sequence>
<accession>A0AAD4CCD3</accession>
<dbReference type="EMBL" id="VCAU01000153">
    <property type="protein sequence ID" value="KAF9883673.1"/>
    <property type="molecule type" value="Genomic_DNA"/>
</dbReference>
<dbReference type="InterPro" id="IPR016274">
    <property type="entry name" value="Histidine_acid_Pase_euk"/>
</dbReference>
<evidence type="ECO:0000256" key="3">
    <source>
        <dbReference type="ARBA" id="ARBA00022801"/>
    </source>
</evidence>
<dbReference type="Gene3D" id="3.40.50.1240">
    <property type="entry name" value="Phosphoglycerate mutase-like"/>
    <property type="match status" value="1"/>
</dbReference>
<dbReference type="InterPro" id="IPR033379">
    <property type="entry name" value="Acid_Pase_AS"/>
</dbReference>
<evidence type="ECO:0000256" key="1">
    <source>
        <dbReference type="ARBA" id="ARBA00005375"/>
    </source>
</evidence>
<dbReference type="PANTHER" id="PTHR20963:SF18">
    <property type="entry name" value="ACID PHOSPHATASE PHO11-RELATED"/>
    <property type="match status" value="1"/>
</dbReference>
<feature type="disulfide bond" evidence="6">
    <location>
        <begin position="69"/>
        <end position="384"/>
    </location>
</feature>
<keyword evidence="8" id="KW-1185">Reference proteome</keyword>
<comment type="caution">
    <text evidence="7">The sequence shown here is derived from an EMBL/GenBank/DDBJ whole genome shotgun (WGS) entry which is preliminary data.</text>
</comment>
<evidence type="ECO:0000256" key="5">
    <source>
        <dbReference type="PIRSR" id="PIRSR000894-1"/>
    </source>
</evidence>
<keyword evidence="3" id="KW-0378">Hydrolase</keyword>
<evidence type="ECO:0000256" key="2">
    <source>
        <dbReference type="ARBA" id="ARBA00012632"/>
    </source>
</evidence>
<feature type="active site" description="Proton donor" evidence="5">
    <location>
        <position position="335"/>
    </location>
</feature>
<comment type="similarity">
    <text evidence="1">Belongs to the histidine acid phosphatase family.</text>
</comment>
<dbReference type="Proteomes" id="UP001194746">
    <property type="component" value="Unassembled WGS sequence"/>
</dbReference>
<organism evidence="7 8">
    <name type="scientific">Aspergillus nanangensis</name>
    <dbReference type="NCBI Taxonomy" id="2582783"/>
    <lineage>
        <taxon>Eukaryota</taxon>
        <taxon>Fungi</taxon>
        <taxon>Dikarya</taxon>
        <taxon>Ascomycota</taxon>
        <taxon>Pezizomycotina</taxon>
        <taxon>Eurotiomycetes</taxon>
        <taxon>Eurotiomycetidae</taxon>
        <taxon>Eurotiales</taxon>
        <taxon>Aspergillaceae</taxon>
        <taxon>Aspergillus</taxon>
        <taxon>Aspergillus subgen. Circumdati</taxon>
    </lineage>
</organism>
<evidence type="ECO:0000313" key="8">
    <source>
        <dbReference type="Proteomes" id="UP001194746"/>
    </source>
</evidence>
<dbReference type="Pfam" id="PF00328">
    <property type="entry name" value="His_Phos_2"/>
    <property type="match status" value="1"/>
</dbReference>
<protein>
    <recommendedName>
        <fullName evidence="2">3-phytase</fullName>
        <ecNumber evidence="2">3.1.3.8</ecNumber>
    </recommendedName>
</protein>
<dbReference type="PROSITE" id="PS00616">
    <property type="entry name" value="HIS_ACID_PHOSPHAT_1"/>
    <property type="match status" value="1"/>
</dbReference>
<dbReference type="InterPro" id="IPR029033">
    <property type="entry name" value="His_PPase_superfam"/>
</dbReference>
<feature type="disulfide bond" evidence="6">
    <location>
        <begin position="410"/>
        <end position="418"/>
    </location>
</feature>
<name>A0AAD4CCD3_ASPNN</name>